<dbReference type="InterPro" id="IPR028202">
    <property type="entry name" value="Reductase_C"/>
</dbReference>
<dbReference type="SUPFAM" id="SSF55424">
    <property type="entry name" value="FAD/NAD-linked reductases, dimerisation (C-terminal) domain"/>
    <property type="match status" value="1"/>
</dbReference>
<dbReference type="GO" id="GO:0016651">
    <property type="term" value="F:oxidoreductase activity, acting on NAD(P)H"/>
    <property type="evidence" value="ECO:0007669"/>
    <property type="project" value="TreeGrafter"/>
</dbReference>
<evidence type="ECO:0000256" key="1">
    <source>
        <dbReference type="ARBA" id="ARBA00001974"/>
    </source>
</evidence>
<feature type="domain" description="Reductase C-terminal" evidence="6">
    <location>
        <begin position="318"/>
        <end position="403"/>
    </location>
</feature>
<proteinExistence type="predicted"/>
<dbReference type="PANTHER" id="PTHR43557">
    <property type="entry name" value="APOPTOSIS-INDUCING FACTOR 1"/>
    <property type="match status" value="1"/>
</dbReference>
<evidence type="ECO:0008006" key="8">
    <source>
        <dbReference type="Google" id="ProtNLM"/>
    </source>
</evidence>
<keyword evidence="3" id="KW-0274">FAD</keyword>
<dbReference type="InterPro" id="IPR050446">
    <property type="entry name" value="FAD-oxidoreductase/Apoptosis"/>
</dbReference>
<sequence>MNKNETYIIVGGGQAGGEAAITLRAGGFEGQIIVVGEEKLVPYERPPLSKTYLTDETVERAEFRPLQAYLDARADCRLGVRATGLDAARKLLTLEDGSELHWDKLLLATGGTPRKLPRANGPVYYLRTEEDALALRGAIRSADRVVVVGGGVIGLETAASARQLGAEVLVVEPADRVMARMVPPEISRLIEQMHRDHQVELRLNTGVQAVEETAGGRALVHLDDGTLEADLVIVGIGIEPNTQLAVDAGLEVDNGIVVNSSCQTSHPDIYAAGDVANSELARYGQHLRVESWLNASKQAEAAARAMCGEDVVYDELPWFWSDQFDVNLQVAGLPHLANETLFRGGQDLAQGITAVHLRDNELIAVTTLNNGKDMSAARRMLARGITPDLDALCDPGVPLKKLLKAAATA</sequence>
<organism evidence="7">
    <name type="scientific">Marinobacter maroccanus</name>
    <dbReference type="NCBI Taxonomy" id="2055143"/>
    <lineage>
        <taxon>Bacteria</taxon>
        <taxon>Pseudomonadati</taxon>
        <taxon>Pseudomonadota</taxon>
        <taxon>Gammaproteobacteria</taxon>
        <taxon>Pseudomonadales</taxon>
        <taxon>Marinobacteraceae</taxon>
        <taxon>Marinobacter</taxon>
    </lineage>
</organism>
<keyword evidence="2" id="KW-0285">Flavoprotein</keyword>
<dbReference type="InterPro" id="IPR023753">
    <property type="entry name" value="FAD/NAD-binding_dom"/>
</dbReference>
<dbReference type="PANTHER" id="PTHR43557:SF2">
    <property type="entry name" value="RIESKE DOMAIN-CONTAINING PROTEIN-RELATED"/>
    <property type="match status" value="1"/>
</dbReference>
<evidence type="ECO:0000256" key="4">
    <source>
        <dbReference type="ARBA" id="ARBA00023002"/>
    </source>
</evidence>
<dbReference type="PRINTS" id="PR00469">
    <property type="entry name" value="PNDRDTASEII"/>
</dbReference>
<protein>
    <recommendedName>
        <fullName evidence="8">Pyridine nucleotide-disulfide oxidoreductase</fullName>
    </recommendedName>
</protein>
<reference evidence="7" key="1">
    <citation type="submission" date="2017-11" db="EMBL/GenBank/DDBJ databases">
        <title>Phenanthrene degradation by the syntrophic interaction of Marinobacter and Halomonas.</title>
        <authorList>
            <person name="Wang C."/>
        </authorList>
    </citation>
    <scope>NUCLEOTIDE SEQUENCE</scope>
    <source>
        <strain evidence="7">N4</strain>
    </source>
</reference>
<dbReference type="Gene3D" id="3.50.50.60">
    <property type="entry name" value="FAD/NAD(P)-binding domain"/>
    <property type="match status" value="2"/>
</dbReference>
<name>A0A3Q8Q068_9GAMM</name>
<dbReference type="InterPro" id="IPR036188">
    <property type="entry name" value="FAD/NAD-bd_sf"/>
</dbReference>
<evidence type="ECO:0000313" key="7">
    <source>
        <dbReference type="EMBL" id="AZI70987.1"/>
    </source>
</evidence>
<evidence type="ECO:0000259" key="6">
    <source>
        <dbReference type="Pfam" id="PF14759"/>
    </source>
</evidence>
<dbReference type="InterPro" id="IPR016156">
    <property type="entry name" value="FAD/NAD-linked_Rdtase_dimer_sf"/>
</dbReference>
<feature type="domain" description="FAD/NAD(P)-binding" evidence="5">
    <location>
        <begin position="7"/>
        <end position="299"/>
    </location>
</feature>
<accession>A0A3Q8Q068</accession>
<dbReference type="Pfam" id="PF07992">
    <property type="entry name" value="Pyr_redox_2"/>
    <property type="match status" value="1"/>
</dbReference>
<dbReference type="EMBL" id="MG546305">
    <property type="protein sequence ID" value="AZI70987.1"/>
    <property type="molecule type" value="Genomic_DNA"/>
</dbReference>
<comment type="cofactor">
    <cofactor evidence="1">
        <name>FAD</name>
        <dbReference type="ChEBI" id="CHEBI:57692"/>
    </cofactor>
</comment>
<evidence type="ECO:0000256" key="2">
    <source>
        <dbReference type="ARBA" id="ARBA00022630"/>
    </source>
</evidence>
<keyword evidence="4" id="KW-0560">Oxidoreductase</keyword>
<evidence type="ECO:0000256" key="3">
    <source>
        <dbReference type="ARBA" id="ARBA00022827"/>
    </source>
</evidence>
<dbReference type="SUPFAM" id="SSF51905">
    <property type="entry name" value="FAD/NAD(P)-binding domain"/>
    <property type="match status" value="1"/>
</dbReference>
<dbReference type="GO" id="GO:0005737">
    <property type="term" value="C:cytoplasm"/>
    <property type="evidence" value="ECO:0007669"/>
    <property type="project" value="TreeGrafter"/>
</dbReference>
<evidence type="ECO:0000259" key="5">
    <source>
        <dbReference type="Pfam" id="PF07992"/>
    </source>
</evidence>
<dbReference type="AlphaFoldDB" id="A0A3Q8Q068"/>
<dbReference type="Gene3D" id="3.30.390.30">
    <property type="match status" value="1"/>
</dbReference>
<dbReference type="PRINTS" id="PR00368">
    <property type="entry name" value="FADPNR"/>
</dbReference>
<dbReference type="Pfam" id="PF14759">
    <property type="entry name" value="Reductase_C"/>
    <property type="match status" value="1"/>
</dbReference>